<keyword evidence="3" id="KW-1185">Reference proteome</keyword>
<dbReference type="PANTHER" id="PTHR10511:SF2">
    <property type="entry name" value="GRANULOCYTE COLONY-STIMULATING FACTOR"/>
    <property type="match status" value="1"/>
</dbReference>
<protein>
    <submittedName>
        <fullName evidence="2">Uncharacterized LOC102308930</fullName>
    </submittedName>
</protein>
<proteinExistence type="predicted"/>
<dbReference type="InterPro" id="IPR009079">
    <property type="entry name" value="4_helix_cytokine-like_core"/>
</dbReference>
<accession>A0A3Q3C8E4</accession>
<dbReference type="GO" id="GO:0045639">
    <property type="term" value="P:positive regulation of myeloid cell differentiation"/>
    <property type="evidence" value="ECO:0007669"/>
    <property type="project" value="InterPro"/>
</dbReference>
<dbReference type="OMA" id="LTHITKM"/>
<reference evidence="2" key="2">
    <citation type="submission" date="2025-09" db="UniProtKB">
        <authorList>
            <consortium name="Ensembl"/>
        </authorList>
    </citation>
    <scope>IDENTIFICATION</scope>
</reference>
<dbReference type="SUPFAM" id="SSF47266">
    <property type="entry name" value="4-helical cytokines"/>
    <property type="match status" value="1"/>
</dbReference>
<organism evidence="2 3">
    <name type="scientific">Haplochromis burtoni</name>
    <name type="common">Burton's mouthbrooder</name>
    <name type="synonym">Chromis burtoni</name>
    <dbReference type="NCBI Taxonomy" id="8153"/>
    <lineage>
        <taxon>Eukaryota</taxon>
        <taxon>Metazoa</taxon>
        <taxon>Chordata</taxon>
        <taxon>Craniata</taxon>
        <taxon>Vertebrata</taxon>
        <taxon>Euteleostomi</taxon>
        <taxon>Actinopterygii</taxon>
        <taxon>Neopterygii</taxon>
        <taxon>Teleostei</taxon>
        <taxon>Neoteleostei</taxon>
        <taxon>Acanthomorphata</taxon>
        <taxon>Ovalentaria</taxon>
        <taxon>Cichlomorphae</taxon>
        <taxon>Cichliformes</taxon>
        <taxon>Cichlidae</taxon>
        <taxon>African cichlids</taxon>
        <taxon>Pseudocrenilabrinae</taxon>
        <taxon>Haplochromini</taxon>
        <taxon>Haplochromis</taxon>
    </lineage>
</organism>
<name>A0A3Q3C8E4_HAPBU</name>
<dbReference type="Proteomes" id="UP000264840">
    <property type="component" value="Unplaced"/>
</dbReference>
<dbReference type="STRING" id="8153.ENSHBUP00000016357"/>
<dbReference type="InterPro" id="IPR040117">
    <property type="entry name" value="GCSF/MGF"/>
</dbReference>
<reference evidence="2" key="1">
    <citation type="submission" date="2025-08" db="UniProtKB">
        <authorList>
            <consortium name="Ensembl"/>
        </authorList>
    </citation>
    <scope>IDENTIFICATION</scope>
</reference>
<dbReference type="AlphaFoldDB" id="A0A3Q3C8E4"/>
<dbReference type="GO" id="GO:0005125">
    <property type="term" value="F:cytokine activity"/>
    <property type="evidence" value="ECO:0007669"/>
    <property type="project" value="InterPro"/>
</dbReference>
<keyword evidence="1" id="KW-0732">Signal</keyword>
<dbReference type="Ensembl" id="ENSHBUT00000024853.1">
    <property type="protein sequence ID" value="ENSHBUP00000016357.1"/>
    <property type="gene ID" value="ENSHBUG00000018294.1"/>
</dbReference>
<sequence>MILWCCWLFSGVTLFVFPVVALLHCCLLAALVQSAPVSSPSNPSQTFKEAVERVMRLVEKIRKDVRSVHGSIINIDGFTLDPSSQTGELEMKRINLGIPDPPVLKELSEQFTADMCVSRMLAGGRLYQGLLVDLSRRLGGLEALSAELRDLVTHINQEVLGFIQVVWSLLSLDLTLNLHGNYDVQVAAHLTLCQLLEFCHDLIRSLRNMAETQMARGTR</sequence>
<dbReference type="PANTHER" id="PTHR10511">
    <property type="entry name" value="GRANULOCYTE COLONY-STIMULATING FACTOR"/>
    <property type="match status" value="1"/>
</dbReference>
<dbReference type="Gene3D" id="1.20.1250.10">
    <property type="match status" value="1"/>
</dbReference>
<feature type="signal peptide" evidence="1">
    <location>
        <begin position="1"/>
        <end position="34"/>
    </location>
</feature>
<evidence type="ECO:0000313" key="2">
    <source>
        <dbReference type="Ensembl" id="ENSHBUP00000016357.1"/>
    </source>
</evidence>
<evidence type="ECO:0000256" key="1">
    <source>
        <dbReference type="SAM" id="SignalP"/>
    </source>
</evidence>
<dbReference type="GeneTree" id="ENSGT00390000017328"/>
<feature type="chain" id="PRO_5018541010" evidence="1">
    <location>
        <begin position="35"/>
        <end position="219"/>
    </location>
</feature>
<evidence type="ECO:0000313" key="3">
    <source>
        <dbReference type="Proteomes" id="UP000264840"/>
    </source>
</evidence>